<evidence type="ECO:0008006" key="3">
    <source>
        <dbReference type="Google" id="ProtNLM"/>
    </source>
</evidence>
<dbReference type="Proteomes" id="UP001063350">
    <property type="component" value="Chromosome"/>
</dbReference>
<reference evidence="1" key="1">
    <citation type="submission" date="2020-12" db="EMBL/GenBank/DDBJ databases">
        <title>Desulfobium dissulfuricans gen. nov., sp. nov., a novel mesophilic, sulfate-reducing bacterium isolated from a deep-sea hydrothermal vent.</title>
        <authorList>
            <person name="Hashimoto Y."/>
            <person name="Tame A."/>
            <person name="Sawayama S."/>
            <person name="Miyazaki J."/>
            <person name="Takai K."/>
            <person name="Nakagawa S."/>
        </authorList>
    </citation>
    <scope>NUCLEOTIDE SEQUENCE</scope>
    <source>
        <strain evidence="1">GF1</strain>
    </source>
</reference>
<evidence type="ECO:0000313" key="1">
    <source>
        <dbReference type="EMBL" id="BCO09220.1"/>
    </source>
</evidence>
<gene>
    <name evidence="1" type="ORF">GF1_15960</name>
</gene>
<evidence type="ECO:0000313" key="2">
    <source>
        <dbReference type="Proteomes" id="UP001063350"/>
    </source>
</evidence>
<organism evidence="1 2">
    <name type="scientific">Desulfolithobacter dissulfuricans</name>
    <dbReference type="NCBI Taxonomy" id="2795293"/>
    <lineage>
        <taxon>Bacteria</taxon>
        <taxon>Pseudomonadati</taxon>
        <taxon>Thermodesulfobacteriota</taxon>
        <taxon>Desulfobulbia</taxon>
        <taxon>Desulfobulbales</taxon>
        <taxon>Desulfobulbaceae</taxon>
        <taxon>Desulfolithobacter</taxon>
    </lineage>
</organism>
<accession>A0A915XIJ1</accession>
<proteinExistence type="predicted"/>
<dbReference type="EMBL" id="AP024233">
    <property type="protein sequence ID" value="BCO09220.1"/>
    <property type="molecule type" value="Genomic_DNA"/>
</dbReference>
<dbReference type="KEGG" id="ddu:GF1_15960"/>
<sequence length="126" mass="15003">MLECRFLSVKLLFDIMRAGRAQWRIENETFNTLKNQGYHLEHNYGLGKKHLSAVFAHLMLLAFLIDQVQQMCCPLFQAAGQNIETRRYLWERIRGYFNDYLAPSRELILHCIVNGVRKPKLEFQWK</sequence>
<dbReference type="AlphaFoldDB" id="A0A915XIJ1"/>
<keyword evidence="2" id="KW-1185">Reference proteome</keyword>
<name>A0A915XIJ1_9BACT</name>
<protein>
    <recommendedName>
        <fullName evidence="3">Transposase IS4-like domain-containing protein</fullName>
    </recommendedName>
</protein>